<protein>
    <submittedName>
        <fullName evidence="5">AraC family transcriptional regulator</fullName>
    </submittedName>
</protein>
<dbReference type="InterPro" id="IPR009057">
    <property type="entry name" value="Homeodomain-like_sf"/>
</dbReference>
<dbReference type="Pfam" id="PF12833">
    <property type="entry name" value="HTH_18"/>
    <property type="match status" value="1"/>
</dbReference>
<dbReference type="PANTHER" id="PTHR43280">
    <property type="entry name" value="ARAC-FAMILY TRANSCRIPTIONAL REGULATOR"/>
    <property type="match status" value="1"/>
</dbReference>
<evidence type="ECO:0000256" key="3">
    <source>
        <dbReference type="ARBA" id="ARBA00023163"/>
    </source>
</evidence>
<evidence type="ECO:0000256" key="1">
    <source>
        <dbReference type="ARBA" id="ARBA00023015"/>
    </source>
</evidence>
<evidence type="ECO:0000313" key="6">
    <source>
        <dbReference type="Proteomes" id="UP000290191"/>
    </source>
</evidence>
<proteinExistence type="predicted"/>
<evidence type="ECO:0000256" key="2">
    <source>
        <dbReference type="ARBA" id="ARBA00023125"/>
    </source>
</evidence>
<name>A0A4Q0XYL5_9BACT</name>
<keyword evidence="6" id="KW-1185">Reference proteome</keyword>
<dbReference type="AlphaFoldDB" id="A0A4Q0XYL5"/>
<dbReference type="Proteomes" id="UP000290191">
    <property type="component" value="Unassembled WGS sequence"/>
</dbReference>
<sequence>MKVYENIEQFYQRNKLDFIPKNSLGHFNVFKRAKATTSQITYNKRDYFKITLLKGKIKINYADKTVQSDNYALMFSDPLVPYSWEPIDENQGGYFCIFTESFFSKFGQIRDYPVFQTNQNKVFILDDFALNEVEKIYLKMLEEIKSDYIYKEDVLKNLVFELIHYAMKIQPASIVNLEKEEKKSKIYLLFNELLQRQFPIESIYQRLELKSAADFAKQLNIHTNHLNKVLKENTNKTTSELIAQRVLQEAKILLKHTTYNISDISFCLGFEEPSYFINFFKKRENTTPLKYRKSVII</sequence>
<dbReference type="OrthoDB" id="629929at2"/>
<dbReference type="GO" id="GO:0003700">
    <property type="term" value="F:DNA-binding transcription factor activity"/>
    <property type="evidence" value="ECO:0007669"/>
    <property type="project" value="InterPro"/>
</dbReference>
<dbReference type="InterPro" id="IPR018060">
    <property type="entry name" value="HTH_AraC"/>
</dbReference>
<dbReference type="PROSITE" id="PS01124">
    <property type="entry name" value="HTH_ARAC_FAMILY_2"/>
    <property type="match status" value="1"/>
</dbReference>
<dbReference type="STRING" id="877500.GCA_000935065_00307"/>
<evidence type="ECO:0000259" key="4">
    <source>
        <dbReference type="PROSITE" id="PS01124"/>
    </source>
</evidence>
<dbReference type="SMART" id="SM00342">
    <property type="entry name" value="HTH_ARAC"/>
    <property type="match status" value="1"/>
</dbReference>
<accession>A0A4Q0XYL5</accession>
<gene>
    <name evidence="5" type="ORF">CRV06_11765</name>
</gene>
<dbReference type="PANTHER" id="PTHR43280:SF32">
    <property type="entry name" value="TRANSCRIPTIONAL REGULATORY PROTEIN"/>
    <property type="match status" value="1"/>
</dbReference>
<keyword evidence="3" id="KW-0804">Transcription</keyword>
<keyword evidence="1" id="KW-0805">Transcription regulation</keyword>
<dbReference type="GO" id="GO:0043565">
    <property type="term" value="F:sequence-specific DNA binding"/>
    <property type="evidence" value="ECO:0007669"/>
    <property type="project" value="InterPro"/>
</dbReference>
<dbReference type="RefSeq" id="WP_129082629.1">
    <property type="nucleotide sequence ID" value="NZ_CP041070.1"/>
</dbReference>
<dbReference type="EMBL" id="PDKO01000011">
    <property type="protein sequence ID" value="RXJ61854.1"/>
    <property type="molecule type" value="Genomic_DNA"/>
</dbReference>
<dbReference type="Gene3D" id="1.10.10.60">
    <property type="entry name" value="Homeodomain-like"/>
    <property type="match status" value="1"/>
</dbReference>
<dbReference type="SUPFAM" id="SSF46689">
    <property type="entry name" value="Homeodomain-like"/>
    <property type="match status" value="1"/>
</dbReference>
<comment type="caution">
    <text evidence="5">The sequence shown here is derived from an EMBL/GenBank/DDBJ whole genome shotgun (WGS) entry which is preliminary data.</text>
</comment>
<keyword evidence="2" id="KW-0238">DNA-binding</keyword>
<reference evidence="5 6" key="1">
    <citation type="submission" date="2017-10" db="EMBL/GenBank/DDBJ databases">
        <title>Genomics of the genus Arcobacter.</title>
        <authorList>
            <person name="Perez-Cataluna A."/>
            <person name="Figueras M.J."/>
        </authorList>
    </citation>
    <scope>NUCLEOTIDE SEQUENCE [LARGE SCALE GENOMIC DNA]</scope>
    <source>
        <strain evidence="5 6">DSM 24636</strain>
    </source>
</reference>
<evidence type="ECO:0000313" key="5">
    <source>
        <dbReference type="EMBL" id="RXJ61854.1"/>
    </source>
</evidence>
<feature type="domain" description="HTH araC/xylS-type" evidence="4">
    <location>
        <begin position="184"/>
        <end position="294"/>
    </location>
</feature>
<organism evidence="5 6">
    <name type="scientific">Halarcobacter anaerophilus</name>
    <dbReference type="NCBI Taxonomy" id="877500"/>
    <lineage>
        <taxon>Bacteria</taxon>
        <taxon>Pseudomonadati</taxon>
        <taxon>Campylobacterota</taxon>
        <taxon>Epsilonproteobacteria</taxon>
        <taxon>Campylobacterales</taxon>
        <taxon>Arcobacteraceae</taxon>
        <taxon>Halarcobacter</taxon>
    </lineage>
</organism>